<dbReference type="GO" id="GO:0005829">
    <property type="term" value="C:cytosol"/>
    <property type="evidence" value="ECO:0007669"/>
    <property type="project" value="TreeGrafter"/>
</dbReference>
<dbReference type="GO" id="GO:0003700">
    <property type="term" value="F:DNA-binding transcription factor activity"/>
    <property type="evidence" value="ECO:0007669"/>
    <property type="project" value="InterPro"/>
</dbReference>
<sequence length="334" mass="36410">MPRSHDGFIRLILVQPFVEHVARSGVDPRPALATLGLNQQMLLDPTATVHAEIVYGLCNALADLSRTPHLGSEVGQKFDLSTWPPIAAAATASTAVGGFLINYLMQVPQESSSVKHALTVQADRARYGVSRLVQTDNPPVQVDGFGIALHLRLLQMAMGSAWMPQDVLVETAYPQAVPRGFMGVRLARTEDPALTISFPSDWLNAQLELRASAGLPPPTAKEPDMSIVAALRSAARPLLWDGKLNARDLAQALGLDQRRLEAALRLHQTTAARELKRLKIEIAQQNLADTTLSISEIGQSVGYSDQSHFARFFRSQTGKTPQEYRLSRIAADRG</sequence>
<name>A0A1Y5RXA1_9RHOB</name>
<dbReference type="InterPro" id="IPR032687">
    <property type="entry name" value="AraC-type_N"/>
</dbReference>
<dbReference type="OrthoDB" id="9805730at2"/>
<dbReference type="PROSITE" id="PS01124">
    <property type="entry name" value="HTH_ARAC_FAMILY_2"/>
    <property type="match status" value="1"/>
</dbReference>
<keyword evidence="2" id="KW-0238">DNA-binding</keyword>
<reference evidence="5 6" key="1">
    <citation type="submission" date="2017-03" db="EMBL/GenBank/DDBJ databases">
        <authorList>
            <person name="Afonso C.L."/>
            <person name="Miller P.J."/>
            <person name="Scott M.A."/>
            <person name="Spackman E."/>
            <person name="Goraichik I."/>
            <person name="Dimitrov K.M."/>
            <person name="Suarez D.L."/>
            <person name="Swayne D.E."/>
        </authorList>
    </citation>
    <scope>NUCLEOTIDE SEQUENCE [LARGE SCALE GENOMIC DNA]</scope>
    <source>
        <strain evidence="5 6">CECT 7639</strain>
    </source>
</reference>
<dbReference type="SUPFAM" id="SSF46689">
    <property type="entry name" value="Homeodomain-like"/>
    <property type="match status" value="1"/>
</dbReference>
<dbReference type="InterPro" id="IPR009057">
    <property type="entry name" value="Homeodomain-like_sf"/>
</dbReference>
<dbReference type="InterPro" id="IPR018062">
    <property type="entry name" value="HTH_AraC-typ_CS"/>
</dbReference>
<dbReference type="AlphaFoldDB" id="A0A1Y5RXA1"/>
<dbReference type="EMBL" id="FWFO01000001">
    <property type="protein sequence ID" value="SLN27630.1"/>
    <property type="molecule type" value="Genomic_DNA"/>
</dbReference>
<dbReference type="InterPro" id="IPR018060">
    <property type="entry name" value="HTH_AraC"/>
</dbReference>
<dbReference type="Gene3D" id="1.10.10.60">
    <property type="entry name" value="Homeodomain-like"/>
    <property type="match status" value="1"/>
</dbReference>
<dbReference type="GO" id="GO:0000976">
    <property type="term" value="F:transcription cis-regulatory region binding"/>
    <property type="evidence" value="ECO:0007669"/>
    <property type="project" value="TreeGrafter"/>
</dbReference>
<protein>
    <submittedName>
        <fullName evidence="5">Transcriptional activator NphR</fullName>
    </submittedName>
</protein>
<proteinExistence type="predicted"/>
<dbReference type="RefSeq" id="WP_085794704.1">
    <property type="nucleotide sequence ID" value="NZ_FWFO01000001.1"/>
</dbReference>
<keyword evidence="3" id="KW-0804">Transcription</keyword>
<evidence type="ECO:0000313" key="5">
    <source>
        <dbReference type="EMBL" id="SLN27630.1"/>
    </source>
</evidence>
<dbReference type="Proteomes" id="UP000193077">
    <property type="component" value="Unassembled WGS sequence"/>
</dbReference>
<keyword evidence="6" id="KW-1185">Reference proteome</keyword>
<evidence type="ECO:0000256" key="1">
    <source>
        <dbReference type="ARBA" id="ARBA00023015"/>
    </source>
</evidence>
<keyword evidence="1" id="KW-0805">Transcription regulation</keyword>
<dbReference type="PANTHER" id="PTHR47894">
    <property type="entry name" value="HTH-TYPE TRANSCRIPTIONAL REGULATOR GADX"/>
    <property type="match status" value="1"/>
</dbReference>
<dbReference type="InterPro" id="IPR020449">
    <property type="entry name" value="Tscrpt_reg_AraC-type_HTH"/>
</dbReference>
<dbReference type="SMART" id="SM00342">
    <property type="entry name" value="HTH_ARAC"/>
    <property type="match status" value="1"/>
</dbReference>
<dbReference type="Pfam" id="PF12625">
    <property type="entry name" value="Arabinose_bd"/>
    <property type="match status" value="1"/>
</dbReference>
<organism evidence="5 6">
    <name type="scientific">Falsiruegeria litorea R37</name>
    <dbReference type="NCBI Taxonomy" id="1200284"/>
    <lineage>
        <taxon>Bacteria</taxon>
        <taxon>Pseudomonadati</taxon>
        <taxon>Pseudomonadota</taxon>
        <taxon>Alphaproteobacteria</taxon>
        <taxon>Rhodobacterales</taxon>
        <taxon>Roseobacteraceae</taxon>
        <taxon>Falsiruegeria</taxon>
    </lineage>
</organism>
<dbReference type="PANTHER" id="PTHR47894:SF1">
    <property type="entry name" value="HTH-TYPE TRANSCRIPTIONAL REGULATOR VQSM"/>
    <property type="match status" value="1"/>
</dbReference>
<dbReference type="PROSITE" id="PS00041">
    <property type="entry name" value="HTH_ARAC_FAMILY_1"/>
    <property type="match status" value="1"/>
</dbReference>
<evidence type="ECO:0000259" key="4">
    <source>
        <dbReference type="PROSITE" id="PS01124"/>
    </source>
</evidence>
<evidence type="ECO:0000313" key="6">
    <source>
        <dbReference type="Proteomes" id="UP000193077"/>
    </source>
</evidence>
<feature type="domain" description="HTH araC/xylS-type" evidence="4">
    <location>
        <begin position="243"/>
        <end position="327"/>
    </location>
</feature>
<gene>
    <name evidence="5" type="primary">nphR_1</name>
    <name evidence="5" type="ORF">TRL7639_01048</name>
</gene>
<evidence type="ECO:0000256" key="2">
    <source>
        <dbReference type="ARBA" id="ARBA00023125"/>
    </source>
</evidence>
<accession>A0A1Y5RXA1</accession>
<dbReference type="Pfam" id="PF12833">
    <property type="entry name" value="HTH_18"/>
    <property type="match status" value="1"/>
</dbReference>
<dbReference type="PRINTS" id="PR00032">
    <property type="entry name" value="HTHARAC"/>
</dbReference>
<evidence type="ECO:0000256" key="3">
    <source>
        <dbReference type="ARBA" id="ARBA00023163"/>
    </source>
</evidence>